<proteinExistence type="predicted"/>
<gene>
    <name evidence="2" type="ORF">E0H75_36550</name>
</gene>
<dbReference type="Gene3D" id="3.10.180.10">
    <property type="entry name" value="2,3-Dihydroxybiphenyl 1,2-Dioxygenase, domain 1"/>
    <property type="match status" value="1"/>
</dbReference>
<dbReference type="PANTHER" id="PTHR36503:SF1">
    <property type="entry name" value="BLR2520 PROTEIN"/>
    <property type="match status" value="1"/>
</dbReference>
<evidence type="ECO:0000313" key="2">
    <source>
        <dbReference type="EMBL" id="TCC44033.1"/>
    </source>
</evidence>
<protein>
    <submittedName>
        <fullName evidence="2">VOC family protein</fullName>
    </submittedName>
</protein>
<evidence type="ECO:0000313" key="3">
    <source>
        <dbReference type="Proteomes" id="UP000293342"/>
    </source>
</evidence>
<feature type="domain" description="VOC" evidence="1">
    <location>
        <begin position="1"/>
        <end position="125"/>
    </location>
</feature>
<name>A0A4R0JB67_9ACTN</name>
<keyword evidence="3" id="KW-1185">Reference proteome</keyword>
<comment type="caution">
    <text evidence="2">The sequence shown here is derived from an EMBL/GenBank/DDBJ whole genome shotgun (WGS) entry which is preliminary data.</text>
</comment>
<dbReference type="InterPro" id="IPR037523">
    <property type="entry name" value="VOC_core"/>
</dbReference>
<dbReference type="Pfam" id="PF00903">
    <property type="entry name" value="Glyoxalase"/>
    <property type="match status" value="1"/>
</dbReference>
<dbReference type="InterPro" id="IPR004360">
    <property type="entry name" value="Glyas_Fos-R_dOase_dom"/>
</dbReference>
<dbReference type="PANTHER" id="PTHR36503">
    <property type="entry name" value="BLR2520 PROTEIN"/>
    <property type="match status" value="1"/>
</dbReference>
<dbReference type="InterPro" id="IPR029068">
    <property type="entry name" value="Glyas_Bleomycin-R_OHBP_Dase"/>
</dbReference>
<evidence type="ECO:0000259" key="1">
    <source>
        <dbReference type="PROSITE" id="PS51819"/>
    </source>
</evidence>
<reference evidence="2 3" key="1">
    <citation type="submission" date="2019-02" db="EMBL/GenBank/DDBJ databases">
        <title>Kribbella capetownensis sp. nov. and Kribbella speibonae sp. nov., isolated from soil.</title>
        <authorList>
            <person name="Curtis S.M."/>
            <person name="Norton I."/>
            <person name="Everest G.J."/>
            <person name="Meyers P.R."/>
        </authorList>
    </citation>
    <scope>NUCLEOTIDE SEQUENCE [LARGE SCALE GENOMIC DNA]</scope>
    <source>
        <strain evidence="2 3">YM53</strain>
    </source>
</reference>
<accession>A0A4R0JB67</accession>
<dbReference type="PROSITE" id="PS51819">
    <property type="entry name" value="VOC"/>
    <property type="match status" value="1"/>
</dbReference>
<dbReference type="OrthoDB" id="4265398at2"/>
<dbReference type="Proteomes" id="UP000293342">
    <property type="component" value="Unassembled WGS sequence"/>
</dbReference>
<dbReference type="AlphaFoldDB" id="A0A4R0JB67"/>
<sequence>MALPIANRRRSYEFYRSGLGFTTPGEPDRDGVPEPLRLTLGDRVRVMLIPKVGFGWVLSGRKQATAGRSECVVSLSLPTRADVDDLLERAEKAGAEIVRPAGEQDWGYDGAFADPDGHVWHVALAGEFMTSWP</sequence>
<dbReference type="SUPFAM" id="SSF54593">
    <property type="entry name" value="Glyoxalase/Bleomycin resistance protein/Dihydroxybiphenyl dioxygenase"/>
    <property type="match status" value="1"/>
</dbReference>
<dbReference type="EMBL" id="SJKD01000011">
    <property type="protein sequence ID" value="TCC44033.1"/>
    <property type="molecule type" value="Genomic_DNA"/>
</dbReference>
<organism evidence="2 3">
    <name type="scientific">Kribbella capetownensis</name>
    <dbReference type="NCBI Taxonomy" id="1572659"/>
    <lineage>
        <taxon>Bacteria</taxon>
        <taxon>Bacillati</taxon>
        <taxon>Actinomycetota</taxon>
        <taxon>Actinomycetes</taxon>
        <taxon>Propionibacteriales</taxon>
        <taxon>Kribbellaceae</taxon>
        <taxon>Kribbella</taxon>
    </lineage>
</organism>